<proteinExistence type="predicted"/>
<organism evidence="1 2">
    <name type="scientific">Flavobacterium profundi</name>
    <dbReference type="NCBI Taxonomy" id="1774945"/>
    <lineage>
        <taxon>Bacteria</taxon>
        <taxon>Pseudomonadati</taxon>
        <taxon>Bacteroidota</taxon>
        <taxon>Flavobacteriia</taxon>
        <taxon>Flavobacteriales</taxon>
        <taxon>Flavobacteriaceae</taxon>
        <taxon>Flavobacterium</taxon>
    </lineage>
</organism>
<evidence type="ECO:0000313" key="1">
    <source>
        <dbReference type="EMBL" id="MVO08232.1"/>
    </source>
</evidence>
<reference evidence="2" key="1">
    <citation type="submission" date="2019-05" db="EMBL/GenBank/DDBJ databases">
        <title>Flavobacterium profundi sp. nov., isolated from a deep-sea seamount.</title>
        <authorList>
            <person name="Zhang D.-C."/>
        </authorList>
    </citation>
    <scope>NUCLEOTIDE SEQUENCE [LARGE SCALE GENOMIC DNA]</scope>
    <source>
        <strain evidence="2">TP390</strain>
    </source>
</reference>
<dbReference type="EMBL" id="WQLW01000002">
    <property type="protein sequence ID" value="MVO08232.1"/>
    <property type="molecule type" value="Genomic_DNA"/>
</dbReference>
<evidence type="ECO:0000313" key="2">
    <source>
        <dbReference type="Proteomes" id="UP000431264"/>
    </source>
</evidence>
<dbReference type="Proteomes" id="UP000431264">
    <property type="component" value="Unassembled WGS sequence"/>
</dbReference>
<comment type="caution">
    <text evidence="1">The sequence shown here is derived from an EMBL/GenBank/DDBJ whole genome shotgun (WGS) entry which is preliminary data.</text>
</comment>
<accession>A0A6I4IK89</accession>
<dbReference type="OrthoDB" id="821958at2"/>
<keyword evidence="2" id="KW-1185">Reference proteome</keyword>
<name>A0A6I4IK89_9FLAO</name>
<protein>
    <submittedName>
        <fullName evidence="1">Uncharacterized protein</fullName>
    </submittedName>
</protein>
<dbReference type="RefSeq" id="WP_140996628.1">
    <property type="nucleotide sequence ID" value="NZ_VDCZ01000002.1"/>
</dbReference>
<gene>
    <name evidence="1" type="ORF">GOQ30_03515</name>
</gene>
<sequence length="213" mass="23256">MGTYNKGIIGAFSGKVGPVVGASWRGKEILRSLPKKSNRIATPEQALHRMKFTAVISFLNPIHPIISRYYGNNQGEKSRINRAMSYHMKEVVQYADPEYTFAYNKVQVSKGYLPGIEGGTVASSIANTLTFSWNDNSGQGEAQATDALVVAVYEPLSKQWVYSLSVANRNTTTGSLVLPPTFSGTTVEVWGLFASVDEKKYATSTYLGNVLVS</sequence>
<dbReference type="InterPro" id="IPR046233">
    <property type="entry name" value="DUF6266"/>
</dbReference>
<dbReference type="Pfam" id="PF19781">
    <property type="entry name" value="DUF6266"/>
    <property type="match status" value="1"/>
</dbReference>
<dbReference type="AlphaFoldDB" id="A0A6I4IK89"/>